<dbReference type="CDD" id="cd00303">
    <property type="entry name" value="retropepsin_like"/>
    <property type="match status" value="1"/>
</dbReference>
<protein>
    <submittedName>
        <fullName evidence="1">Uncharacterized protein</fullName>
    </submittedName>
</protein>
<sequence length="183" mass="20544">MPTSEVTKVQVKTNIVNSLRSDQNGKVKSYRTQDPEMFKGRRKSGNNYVGKALSDLGASINLMPKSIFKKLGIGQEKQTTVMLQLADCSYVQLEGKIEDIVVRLDKFVFPANFLILDCKADEHASVILGRPFLVTGRVFIDCVLGPTAYINAQRKNKIVDPTKDPCTKIRSGRKRCEKLTWFS</sequence>
<dbReference type="Gene3D" id="2.40.70.10">
    <property type="entry name" value="Acid Proteases"/>
    <property type="match status" value="1"/>
</dbReference>
<dbReference type="Proteomes" id="UP001472677">
    <property type="component" value="Unassembled WGS sequence"/>
</dbReference>
<keyword evidence="2" id="KW-1185">Reference proteome</keyword>
<evidence type="ECO:0000313" key="2">
    <source>
        <dbReference type="Proteomes" id="UP001472677"/>
    </source>
</evidence>
<dbReference type="PANTHER" id="PTHR33067:SF32">
    <property type="entry name" value="ASPARTIC PEPTIDASE DDI1-TYPE DOMAIN-CONTAINING PROTEIN"/>
    <property type="match status" value="1"/>
</dbReference>
<organism evidence="1 2">
    <name type="scientific">Hibiscus sabdariffa</name>
    <name type="common">roselle</name>
    <dbReference type="NCBI Taxonomy" id="183260"/>
    <lineage>
        <taxon>Eukaryota</taxon>
        <taxon>Viridiplantae</taxon>
        <taxon>Streptophyta</taxon>
        <taxon>Embryophyta</taxon>
        <taxon>Tracheophyta</taxon>
        <taxon>Spermatophyta</taxon>
        <taxon>Magnoliopsida</taxon>
        <taxon>eudicotyledons</taxon>
        <taxon>Gunneridae</taxon>
        <taxon>Pentapetalae</taxon>
        <taxon>rosids</taxon>
        <taxon>malvids</taxon>
        <taxon>Malvales</taxon>
        <taxon>Malvaceae</taxon>
        <taxon>Malvoideae</taxon>
        <taxon>Hibiscus</taxon>
    </lineage>
</organism>
<evidence type="ECO:0000313" key="1">
    <source>
        <dbReference type="EMBL" id="KAK8559969.1"/>
    </source>
</evidence>
<dbReference type="EMBL" id="JBBPBM010000014">
    <property type="protein sequence ID" value="KAK8559969.1"/>
    <property type="molecule type" value="Genomic_DNA"/>
</dbReference>
<comment type="caution">
    <text evidence="1">The sequence shown here is derived from an EMBL/GenBank/DDBJ whole genome shotgun (WGS) entry which is preliminary data.</text>
</comment>
<name>A0ABR2EFD4_9ROSI</name>
<proteinExistence type="predicted"/>
<dbReference type="InterPro" id="IPR021109">
    <property type="entry name" value="Peptidase_aspartic_dom_sf"/>
</dbReference>
<accession>A0ABR2EFD4</accession>
<dbReference type="PANTHER" id="PTHR33067">
    <property type="entry name" value="RNA-DIRECTED DNA POLYMERASE-RELATED"/>
    <property type="match status" value="1"/>
</dbReference>
<gene>
    <name evidence="1" type="ORF">V6N12_012779</name>
</gene>
<reference evidence="1 2" key="1">
    <citation type="journal article" date="2024" name="G3 (Bethesda)">
        <title>Genome assembly of Hibiscus sabdariffa L. provides insights into metabolisms of medicinal natural products.</title>
        <authorList>
            <person name="Kim T."/>
        </authorList>
    </citation>
    <scope>NUCLEOTIDE SEQUENCE [LARGE SCALE GENOMIC DNA]</scope>
    <source>
        <strain evidence="1">TK-2024</strain>
        <tissue evidence="1">Old leaves</tissue>
    </source>
</reference>